<name>A0A6A6ZFA3_9PLEO</name>
<dbReference type="Proteomes" id="UP000799424">
    <property type="component" value="Unassembled WGS sequence"/>
</dbReference>
<proteinExistence type="predicted"/>
<keyword evidence="2" id="KW-1185">Reference proteome</keyword>
<sequence>MATSIPLSLPRSQPFRFMELPTRLRLMVYERLPRSVKHIYTGRSSSSVPSPRNCKLILITRHVPTSILATCKKIRAEASSIIRRLIRKFILGHTPKIIDNSASQEELVEILEMLGLQYDTVNKHLSSLLAKRSRRRLEIGKYQLKNGNYLDVHTAENCFLQQAARALDLARPLPTKKNCIVNILSIVPSSTDTNNPTSMPITRLTYHTKYQQIFHYTTFLYTTRIKCNEVGMVVAGEEGTDLLHRDTFPFRWETFDDYRDFKGLIGHESRNLD</sequence>
<dbReference type="OrthoDB" id="5314997at2759"/>
<organism evidence="1 2">
    <name type="scientific">Ophiobolus disseminans</name>
    <dbReference type="NCBI Taxonomy" id="1469910"/>
    <lineage>
        <taxon>Eukaryota</taxon>
        <taxon>Fungi</taxon>
        <taxon>Dikarya</taxon>
        <taxon>Ascomycota</taxon>
        <taxon>Pezizomycotina</taxon>
        <taxon>Dothideomycetes</taxon>
        <taxon>Pleosporomycetidae</taxon>
        <taxon>Pleosporales</taxon>
        <taxon>Pleosporineae</taxon>
        <taxon>Phaeosphaeriaceae</taxon>
        <taxon>Ophiobolus</taxon>
    </lineage>
</organism>
<dbReference type="EMBL" id="MU006247">
    <property type="protein sequence ID" value="KAF2818955.1"/>
    <property type="molecule type" value="Genomic_DNA"/>
</dbReference>
<accession>A0A6A6ZFA3</accession>
<evidence type="ECO:0000313" key="2">
    <source>
        <dbReference type="Proteomes" id="UP000799424"/>
    </source>
</evidence>
<dbReference type="AlphaFoldDB" id="A0A6A6ZFA3"/>
<evidence type="ECO:0000313" key="1">
    <source>
        <dbReference type="EMBL" id="KAF2818955.1"/>
    </source>
</evidence>
<reference evidence="1" key="1">
    <citation type="journal article" date="2020" name="Stud. Mycol.">
        <title>101 Dothideomycetes genomes: a test case for predicting lifestyles and emergence of pathogens.</title>
        <authorList>
            <person name="Haridas S."/>
            <person name="Albert R."/>
            <person name="Binder M."/>
            <person name="Bloem J."/>
            <person name="Labutti K."/>
            <person name="Salamov A."/>
            <person name="Andreopoulos B."/>
            <person name="Baker S."/>
            <person name="Barry K."/>
            <person name="Bills G."/>
            <person name="Bluhm B."/>
            <person name="Cannon C."/>
            <person name="Castanera R."/>
            <person name="Culley D."/>
            <person name="Daum C."/>
            <person name="Ezra D."/>
            <person name="Gonzalez J."/>
            <person name="Henrissat B."/>
            <person name="Kuo A."/>
            <person name="Liang C."/>
            <person name="Lipzen A."/>
            <person name="Lutzoni F."/>
            <person name="Magnuson J."/>
            <person name="Mondo S."/>
            <person name="Nolan M."/>
            <person name="Ohm R."/>
            <person name="Pangilinan J."/>
            <person name="Park H.-J."/>
            <person name="Ramirez L."/>
            <person name="Alfaro M."/>
            <person name="Sun H."/>
            <person name="Tritt A."/>
            <person name="Yoshinaga Y."/>
            <person name="Zwiers L.-H."/>
            <person name="Turgeon B."/>
            <person name="Goodwin S."/>
            <person name="Spatafora J."/>
            <person name="Crous P."/>
            <person name="Grigoriev I."/>
        </authorList>
    </citation>
    <scope>NUCLEOTIDE SEQUENCE</scope>
    <source>
        <strain evidence="1">CBS 113818</strain>
    </source>
</reference>
<gene>
    <name evidence="1" type="ORF">CC86DRAFT_413334</name>
</gene>
<protein>
    <submittedName>
        <fullName evidence="1">Uncharacterized protein</fullName>
    </submittedName>
</protein>